<dbReference type="InterPro" id="IPR034660">
    <property type="entry name" value="DinB/YfiT-like"/>
</dbReference>
<dbReference type="AlphaFoldDB" id="A0A0U2XS83"/>
<dbReference type="Pfam" id="PF12867">
    <property type="entry name" value="DinB_2"/>
    <property type="match status" value="1"/>
</dbReference>
<dbReference type="InterPro" id="IPR024775">
    <property type="entry name" value="DinB-like"/>
</dbReference>
<evidence type="ECO:0000313" key="2">
    <source>
        <dbReference type="EMBL" id="ALS75955.1"/>
    </source>
</evidence>
<dbReference type="STRING" id="200991.AUC31_12440"/>
<accession>A0A0U2XS83</accession>
<dbReference type="Proteomes" id="UP000067683">
    <property type="component" value="Chromosome"/>
</dbReference>
<keyword evidence="3" id="KW-1185">Reference proteome</keyword>
<proteinExistence type="predicted"/>
<sequence>MLDENERTGATRMQIYCEQVFHQLELIVTSTSELISSIEESVWEMRPTDGKFSIGELIGHIALICEADLRIANGASETEMSAFYSSNTPKSKEQAITELAHSFEQLKNSYLPLDESQLQEIHTAYWGVSYSRFEWLLETLVHLTHHRGQLHSMIVHSLGKDPKIALFE</sequence>
<dbReference type="RefSeq" id="WP_058382658.1">
    <property type="nucleotide sequence ID" value="NZ_CP013659.2"/>
</dbReference>
<organism evidence="2 3">
    <name type="scientific">Planococcus rifietoensis</name>
    <dbReference type="NCBI Taxonomy" id="200991"/>
    <lineage>
        <taxon>Bacteria</taxon>
        <taxon>Bacillati</taxon>
        <taxon>Bacillota</taxon>
        <taxon>Bacilli</taxon>
        <taxon>Bacillales</taxon>
        <taxon>Caryophanaceae</taxon>
        <taxon>Planococcus</taxon>
    </lineage>
</organism>
<dbReference type="EMBL" id="CP013659">
    <property type="protein sequence ID" value="ALS75955.1"/>
    <property type="molecule type" value="Genomic_DNA"/>
</dbReference>
<name>A0A0U2XS83_9BACL</name>
<evidence type="ECO:0000313" key="3">
    <source>
        <dbReference type="Proteomes" id="UP000067683"/>
    </source>
</evidence>
<dbReference type="SUPFAM" id="SSF109854">
    <property type="entry name" value="DinB/YfiT-like putative metalloenzymes"/>
    <property type="match status" value="1"/>
</dbReference>
<dbReference type="Gene3D" id="1.20.120.450">
    <property type="entry name" value="dinb family like domain"/>
    <property type="match status" value="1"/>
</dbReference>
<dbReference type="KEGG" id="prt:AUC31_12440"/>
<protein>
    <recommendedName>
        <fullName evidence="1">DinB-like domain-containing protein</fullName>
    </recommendedName>
</protein>
<evidence type="ECO:0000259" key="1">
    <source>
        <dbReference type="Pfam" id="PF12867"/>
    </source>
</evidence>
<reference evidence="2" key="1">
    <citation type="submission" date="2016-01" db="EMBL/GenBank/DDBJ databases">
        <title>Complete genome of Planococcus rifietoensis type strain M8.</title>
        <authorList>
            <person name="See-Too W.S."/>
        </authorList>
    </citation>
    <scope>NUCLEOTIDE SEQUENCE [LARGE SCALE GENOMIC DNA]</scope>
    <source>
        <strain evidence="2">M8</strain>
    </source>
</reference>
<feature type="domain" description="DinB-like" evidence="1">
    <location>
        <begin position="28"/>
        <end position="150"/>
    </location>
</feature>
<gene>
    <name evidence="2" type="ORF">AUC31_12440</name>
</gene>